<dbReference type="InterPro" id="IPR050340">
    <property type="entry name" value="Cytosolic_Fe-S_CAF"/>
</dbReference>
<evidence type="ECO:0000259" key="14">
    <source>
        <dbReference type="PROSITE" id="PS51085"/>
    </source>
</evidence>
<keyword evidence="12" id="KW-0472">Membrane</keyword>
<evidence type="ECO:0000259" key="15">
    <source>
        <dbReference type="PROSITE" id="PS51379"/>
    </source>
</evidence>
<dbReference type="InterPro" id="IPR019574">
    <property type="entry name" value="NADH_UbQ_OxRdtase_Gsu_4Fe4S-bd"/>
</dbReference>
<dbReference type="SUPFAM" id="SSF54862">
    <property type="entry name" value="4Fe-4S ferredoxins"/>
    <property type="match status" value="1"/>
</dbReference>
<keyword evidence="17" id="KW-0560">Oxidoreductase</keyword>
<dbReference type="SUPFAM" id="SSF54292">
    <property type="entry name" value="2Fe-2S ferredoxin-like"/>
    <property type="match status" value="1"/>
</dbReference>
<evidence type="ECO:0000256" key="4">
    <source>
        <dbReference type="ARBA" id="ARBA00022485"/>
    </source>
</evidence>
<evidence type="ECO:0000256" key="11">
    <source>
        <dbReference type="ARBA" id="ARBA00023027"/>
    </source>
</evidence>
<dbReference type="GO" id="GO:0042773">
    <property type="term" value="P:ATP synthesis coupled electron transport"/>
    <property type="evidence" value="ECO:0007669"/>
    <property type="project" value="InterPro"/>
</dbReference>
<dbReference type="Gene3D" id="4.10.260.20">
    <property type="entry name" value="Iron hydrogenase, small subunit"/>
    <property type="match status" value="1"/>
</dbReference>
<protein>
    <submittedName>
        <fullName evidence="17">Periplasmic [FeFe] hydrogenase large subunit</fullName>
        <ecNumber evidence="17">1.12.7.2</ecNumber>
    </submittedName>
</protein>
<dbReference type="SMART" id="SM00929">
    <property type="entry name" value="NADH-G_4Fe-4S_3"/>
    <property type="match status" value="1"/>
</dbReference>
<evidence type="ECO:0000256" key="10">
    <source>
        <dbReference type="ARBA" id="ARBA00023014"/>
    </source>
</evidence>
<comment type="cofactor">
    <cofactor evidence="13">
        <name>[2Fe-2S] cluster</name>
        <dbReference type="ChEBI" id="CHEBI:190135"/>
    </cofactor>
</comment>
<keyword evidence="6" id="KW-0479">Metal-binding</keyword>
<comment type="similarity">
    <text evidence="3">Belongs to the complex I 75 kDa subunit family.</text>
</comment>
<dbReference type="InterPro" id="IPR003149">
    <property type="entry name" value="Fe_hydrogenase_ssu"/>
</dbReference>
<dbReference type="OrthoDB" id="9805142at2"/>
<evidence type="ECO:0000259" key="16">
    <source>
        <dbReference type="PROSITE" id="PS51839"/>
    </source>
</evidence>
<dbReference type="InterPro" id="IPR017900">
    <property type="entry name" value="4Fe4S_Fe_S_CS"/>
</dbReference>
<keyword evidence="7" id="KW-0677">Repeat</keyword>
<dbReference type="InterPro" id="IPR054351">
    <property type="entry name" value="NADH_UbQ_OxRdtase_ferredoxin"/>
</dbReference>
<evidence type="ECO:0000256" key="12">
    <source>
        <dbReference type="ARBA" id="ARBA00023136"/>
    </source>
</evidence>
<feature type="domain" description="4Fe-4S ferredoxin-type" evidence="15">
    <location>
        <begin position="138"/>
        <end position="169"/>
    </location>
</feature>
<dbReference type="GO" id="GO:0016020">
    <property type="term" value="C:membrane"/>
    <property type="evidence" value="ECO:0007669"/>
    <property type="project" value="UniProtKB-SubCell"/>
</dbReference>
<dbReference type="GO" id="GO:0008901">
    <property type="term" value="F:ferredoxin hydrogenase activity"/>
    <property type="evidence" value="ECO:0007669"/>
    <property type="project" value="UniProtKB-EC"/>
</dbReference>
<dbReference type="RefSeq" id="WP_156204012.1">
    <property type="nucleotide sequence ID" value="NZ_CP046457.1"/>
</dbReference>
<dbReference type="GO" id="GO:0008137">
    <property type="term" value="F:NADH dehydrogenase (ubiquinone) activity"/>
    <property type="evidence" value="ECO:0007669"/>
    <property type="project" value="InterPro"/>
</dbReference>
<dbReference type="InterPro" id="IPR013352">
    <property type="entry name" value="Fe_hydrogenase_subset"/>
</dbReference>
<dbReference type="AlphaFoldDB" id="A0A6I6DJ59"/>
<keyword evidence="4" id="KW-0004">4Fe-4S</keyword>
<evidence type="ECO:0000256" key="2">
    <source>
        <dbReference type="ARBA" id="ARBA00004370"/>
    </source>
</evidence>
<dbReference type="Pfam" id="PF10588">
    <property type="entry name" value="NADH-G_4Fe-4S_3"/>
    <property type="match status" value="1"/>
</dbReference>
<sequence>MVNLTIDGIQVSVPQGSTILQAAKEVGINIPTLCYHPDQAVKANCRVCVCEVEGNNWVLPAACSQPVFDGMAVKTKTPKVIEARKTILELILSNHSQDCLNCIRNQNCELQELAEEYFIRDNPFELKTKGIAKDFSTPSLVRDPDKCVLCRRCIDTCSNVQDVKALGVENRGHESMVVPSMGKDLIDSPCVMCGQCVHACPVGAISENEQIDELLEAIADPDKVVVTQIAPAVRLAISEEIGMDIGSMSMEVFASGLKQVGFDYVLHTNFTADLTILEEGNELLARLKEGGALPMFTSCSPGWINYCETFYPDLLDNLSTCKSPQQMFGSLAKTYWAEKMNISPDKIYSVSIMPCTAKKFEASRPEMQDSGYRDVDVVLTTREVGRLFRMSGIDFEKLQGTNLDSWMGAYTGAAVIFGATGGVMEAALRTVYEVVTEEDLPNLNFTMVRGMEGIKEAEVDLKGTKVKVAVAHGLGNAKKLMDQVKAGNSPYHFIEVMACPGGCIGGGGQPITKSNAKRQERIDAIYVEDENCAIRKSHENPEVKTIYDEFLQEPLGHKSHDLLHTHYHAKNKKFL</sequence>
<keyword evidence="11" id="KW-0520">NAD</keyword>
<dbReference type="InterPro" id="IPR004108">
    <property type="entry name" value="Fe_hydrogenase_lsu_C"/>
</dbReference>
<dbReference type="Gene3D" id="3.40.950.10">
    <property type="entry name" value="Fe-only Hydrogenase (Larger Subunit), Chain L, domain 3"/>
    <property type="match status" value="1"/>
</dbReference>
<dbReference type="PANTHER" id="PTHR11615">
    <property type="entry name" value="NITRATE, FORMATE, IRON DEHYDROGENASE"/>
    <property type="match status" value="1"/>
</dbReference>
<dbReference type="GO" id="GO:0051537">
    <property type="term" value="F:2 iron, 2 sulfur cluster binding"/>
    <property type="evidence" value="ECO:0007669"/>
    <property type="project" value="UniProtKB-KW"/>
</dbReference>
<comment type="subcellular location">
    <subcellularLocation>
        <location evidence="2">Membrane</location>
    </subcellularLocation>
</comment>
<evidence type="ECO:0000313" key="18">
    <source>
        <dbReference type="Proteomes" id="UP000426444"/>
    </source>
</evidence>
<dbReference type="SUPFAM" id="SSF53920">
    <property type="entry name" value="Fe-only hydrogenase"/>
    <property type="match status" value="1"/>
</dbReference>
<evidence type="ECO:0000256" key="1">
    <source>
        <dbReference type="ARBA" id="ARBA00001966"/>
    </source>
</evidence>
<dbReference type="KEGG" id="salq:SYNTR_1607"/>
<dbReference type="GO" id="GO:0005506">
    <property type="term" value="F:iron ion binding"/>
    <property type="evidence" value="ECO:0007669"/>
    <property type="project" value="InterPro"/>
</dbReference>
<feature type="domain" description="4Fe-4S His(Cys)3-ligated-type" evidence="16">
    <location>
        <begin position="79"/>
        <end position="118"/>
    </location>
</feature>
<dbReference type="EMBL" id="CP046457">
    <property type="protein sequence ID" value="QGU00201.1"/>
    <property type="molecule type" value="Genomic_DNA"/>
</dbReference>
<dbReference type="InterPro" id="IPR000283">
    <property type="entry name" value="NADH_UbQ_OxRdtase_75kDa_su_CS"/>
</dbReference>
<evidence type="ECO:0000313" key="17">
    <source>
        <dbReference type="EMBL" id="QGU00201.1"/>
    </source>
</evidence>
<dbReference type="Pfam" id="PF02906">
    <property type="entry name" value="Fe_hyd_lg_C"/>
    <property type="match status" value="1"/>
</dbReference>
<dbReference type="NCBIfam" id="NF040763">
    <property type="entry name" value="FeFe_hydrog_A6"/>
    <property type="match status" value="1"/>
</dbReference>
<feature type="domain" description="4Fe-4S ferredoxin-type" evidence="15">
    <location>
        <begin position="182"/>
        <end position="210"/>
    </location>
</feature>
<dbReference type="PROSITE" id="PS00641">
    <property type="entry name" value="COMPLEX1_75K_1"/>
    <property type="match status" value="1"/>
</dbReference>
<dbReference type="PROSITE" id="PS00198">
    <property type="entry name" value="4FE4S_FER_1"/>
    <property type="match status" value="1"/>
</dbReference>
<comment type="cofactor">
    <cofactor evidence="1">
        <name>[4Fe-4S] cluster</name>
        <dbReference type="ChEBI" id="CHEBI:49883"/>
    </cofactor>
</comment>
<dbReference type="EC" id="1.12.7.2" evidence="17"/>
<dbReference type="Gene3D" id="3.10.20.740">
    <property type="match status" value="1"/>
</dbReference>
<dbReference type="PROSITE" id="PS51839">
    <property type="entry name" value="4FE4S_HC3"/>
    <property type="match status" value="1"/>
</dbReference>
<keyword evidence="10" id="KW-0411">Iron-sulfur</keyword>
<dbReference type="FunFam" id="3.10.20.740:FF:000004">
    <property type="entry name" value="NADH-quinone oxidoreductase"/>
    <property type="match status" value="1"/>
</dbReference>
<evidence type="ECO:0000256" key="5">
    <source>
        <dbReference type="ARBA" id="ARBA00022714"/>
    </source>
</evidence>
<feature type="domain" description="2Fe-2S ferredoxin-type" evidence="14">
    <location>
        <begin position="1"/>
        <end position="79"/>
    </location>
</feature>
<dbReference type="Gene3D" id="3.30.70.20">
    <property type="match status" value="1"/>
</dbReference>
<evidence type="ECO:0000256" key="8">
    <source>
        <dbReference type="ARBA" id="ARBA00022967"/>
    </source>
</evidence>
<gene>
    <name evidence="17" type="ORF">SYNTR_1607</name>
</gene>
<dbReference type="InterPro" id="IPR017896">
    <property type="entry name" value="4Fe4S_Fe-S-bd"/>
</dbReference>
<name>A0A6I6DJ59_9FIRM</name>
<dbReference type="PROSITE" id="PS51085">
    <property type="entry name" value="2FE2S_FER_2"/>
    <property type="match status" value="1"/>
</dbReference>
<reference evidence="18" key="1">
    <citation type="journal article" date="2019" name="Microbiology">
        <title>Complete Genome Sequence of an Uncultured Bacterium of the Candidate Phylum Bipolaricaulota.</title>
        <authorList>
            <person name="Kadnikov V.V."/>
            <person name="Mardanov A.V."/>
            <person name="Beletsky A.V."/>
            <person name="Frank Y.A."/>
            <person name="Karnachuk O.V."/>
            <person name="Ravin N.V."/>
        </authorList>
    </citation>
    <scope>NUCLEOTIDE SEQUENCE [LARGE SCALE GENOMIC DNA]</scope>
</reference>
<keyword evidence="9" id="KW-0408">Iron</keyword>
<keyword evidence="5" id="KW-0001">2Fe-2S</keyword>
<dbReference type="Pfam" id="PF02256">
    <property type="entry name" value="Fe_hyd_SSU"/>
    <property type="match status" value="1"/>
</dbReference>
<dbReference type="FunFam" id="3.30.70.20:FF:000035">
    <property type="entry name" value="Iron hydrogenase 1"/>
    <property type="match status" value="1"/>
</dbReference>
<dbReference type="SMART" id="SM00902">
    <property type="entry name" value="Fe_hyd_SSU"/>
    <property type="match status" value="1"/>
</dbReference>
<dbReference type="NCBIfam" id="TIGR02512">
    <property type="entry name" value="FeFe_hydrog_A"/>
    <property type="match status" value="1"/>
</dbReference>
<evidence type="ECO:0000256" key="3">
    <source>
        <dbReference type="ARBA" id="ARBA00005404"/>
    </source>
</evidence>
<dbReference type="CDD" id="cd00207">
    <property type="entry name" value="fer2"/>
    <property type="match status" value="1"/>
</dbReference>
<dbReference type="InterPro" id="IPR001041">
    <property type="entry name" value="2Fe-2S_ferredoxin-type"/>
</dbReference>
<dbReference type="Gene3D" id="3.40.50.1780">
    <property type="match status" value="1"/>
</dbReference>
<dbReference type="Proteomes" id="UP000426444">
    <property type="component" value="Chromosome"/>
</dbReference>
<dbReference type="Pfam" id="PF22117">
    <property type="entry name" value="Fer4_Nqo3"/>
    <property type="match status" value="1"/>
</dbReference>
<evidence type="ECO:0000256" key="7">
    <source>
        <dbReference type="ARBA" id="ARBA00022737"/>
    </source>
</evidence>
<evidence type="ECO:0000256" key="6">
    <source>
        <dbReference type="ARBA" id="ARBA00022723"/>
    </source>
</evidence>
<evidence type="ECO:0000256" key="13">
    <source>
        <dbReference type="ARBA" id="ARBA00034078"/>
    </source>
</evidence>
<dbReference type="Pfam" id="PF13510">
    <property type="entry name" value="Fer2_4"/>
    <property type="match status" value="1"/>
</dbReference>
<accession>A0A6I6DJ59</accession>
<dbReference type="GO" id="GO:0051539">
    <property type="term" value="F:4 iron, 4 sulfur cluster binding"/>
    <property type="evidence" value="ECO:0007669"/>
    <property type="project" value="UniProtKB-KW"/>
</dbReference>
<proteinExistence type="inferred from homology"/>
<dbReference type="PROSITE" id="PS51379">
    <property type="entry name" value="4FE4S_FER_2"/>
    <property type="match status" value="2"/>
</dbReference>
<dbReference type="InterPro" id="IPR036010">
    <property type="entry name" value="2Fe-2S_ferredoxin-like_sf"/>
</dbReference>
<dbReference type="InterPro" id="IPR049830">
    <property type="entry name" value="HndD"/>
</dbReference>
<keyword evidence="18" id="KW-1185">Reference proteome</keyword>
<dbReference type="InterPro" id="IPR036991">
    <property type="entry name" value="Fe_hydrogenase_ssu_sf"/>
</dbReference>
<keyword evidence="8" id="KW-1278">Translocase</keyword>
<dbReference type="InterPro" id="IPR009016">
    <property type="entry name" value="Fe_hydrogenase"/>
</dbReference>
<organism evidence="17 18">
    <name type="scientific">Candidatus Syntrophocurvum alkaliphilum</name>
    <dbReference type="NCBI Taxonomy" id="2293317"/>
    <lineage>
        <taxon>Bacteria</taxon>
        <taxon>Bacillati</taxon>
        <taxon>Bacillota</taxon>
        <taxon>Clostridia</taxon>
        <taxon>Eubacteriales</taxon>
        <taxon>Syntrophomonadaceae</taxon>
        <taxon>Candidatus Syntrophocurvum</taxon>
    </lineage>
</organism>
<evidence type="ECO:0000256" key="9">
    <source>
        <dbReference type="ARBA" id="ARBA00023004"/>
    </source>
</evidence>